<dbReference type="AlphaFoldDB" id="A0A9Q3HVV7"/>
<proteinExistence type="predicted"/>
<gene>
    <name evidence="1" type="ORF">O181_056160</name>
</gene>
<keyword evidence="2" id="KW-1185">Reference proteome</keyword>
<organism evidence="1 2">
    <name type="scientific">Austropuccinia psidii MF-1</name>
    <dbReference type="NCBI Taxonomy" id="1389203"/>
    <lineage>
        <taxon>Eukaryota</taxon>
        <taxon>Fungi</taxon>
        <taxon>Dikarya</taxon>
        <taxon>Basidiomycota</taxon>
        <taxon>Pucciniomycotina</taxon>
        <taxon>Pucciniomycetes</taxon>
        <taxon>Pucciniales</taxon>
        <taxon>Sphaerophragmiaceae</taxon>
        <taxon>Austropuccinia</taxon>
    </lineage>
</organism>
<dbReference type="EMBL" id="AVOT02025257">
    <property type="protein sequence ID" value="MBW0516445.1"/>
    <property type="molecule type" value="Genomic_DNA"/>
</dbReference>
<comment type="caution">
    <text evidence="1">The sequence shown here is derived from an EMBL/GenBank/DDBJ whole genome shotgun (WGS) entry which is preliminary data.</text>
</comment>
<sequence length="106" mass="12272">MKNLLTIHPKAKEFHEMWKRVCEAAATCIAEAKEYIKQRYEKTHMELDFKEGDKVLVSTLNFNNLEGPKKMTDSLVGTFTIIKLIGKVQWSLDLHRNSLGNTQYSQ</sequence>
<name>A0A9Q3HVV7_9BASI</name>
<accession>A0A9Q3HVV7</accession>
<dbReference type="Proteomes" id="UP000765509">
    <property type="component" value="Unassembled WGS sequence"/>
</dbReference>
<evidence type="ECO:0000313" key="2">
    <source>
        <dbReference type="Proteomes" id="UP000765509"/>
    </source>
</evidence>
<dbReference type="OrthoDB" id="3158924at2759"/>
<reference evidence="1" key="1">
    <citation type="submission" date="2021-03" db="EMBL/GenBank/DDBJ databases">
        <title>Draft genome sequence of rust myrtle Austropuccinia psidii MF-1, a brazilian biotype.</title>
        <authorList>
            <person name="Quecine M.C."/>
            <person name="Pachon D.M.R."/>
            <person name="Bonatelli M.L."/>
            <person name="Correr F.H."/>
            <person name="Franceschini L.M."/>
            <person name="Leite T.F."/>
            <person name="Margarido G.R.A."/>
            <person name="Almeida C.A."/>
            <person name="Ferrarezi J.A."/>
            <person name="Labate C.A."/>
        </authorList>
    </citation>
    <scope>NUCLEOTIDE SEQUENCE</scope>
    <source>
        <strain evidence="1">MF-1</strain>
    </source>
</reference>
<evidence type="ECO:0000313" key="1">
    <source>
        <dbReference type="EMBL" id="MBW0516445.1"/>
    </source>
</evidence>
<protein>
    <submittedName>
        <fullName evidence="1">Uncharacterized protein</fullName>
    </submittedName>
</protein>